<protein>
    <submittedName>
        <fullName evidence="1">Uncharacterized protein</fullName>
    </submittedName>
</protein>
<keyword evidence="2" id="KW-1185">Reference proteome</keyword>
<dbReference type="Proteomes" id="UP001163603">
    <property type="component" value="Chromosome 10"/>
</dbReference>
<comment type="caution">
    <text evidence="1">The sequence shown here is derived from an EMBL/GenBank/DDBJ whole genome shotgun (WGS) entry which is preliminary data.</text>
</comment>
<dbReference type="EMBL" id="CM047745">
    <property type="protein sequence ID" value="KAJ0024564.1"/>
    <property type="molecule type" value="Genomic_DNA"/>
</dbReference>
<gene>
    <name evidence="1" type="ORF">Pint_08410</name>
</gene>
<evidence type="ECO:0000313" key="1">
    <source>
        <dbReference type="EMBL" id="KAJ0024564.1"/>
    </source>
</evidence>
<proteinExistence type="predicted"/>
<organism evidence="1 2">
    <name type="scientific">Pistacia integerrima</name>
    <dbReference type="NCBI Taxonomy" id="434235"/>
    <lineage>
        <taxon>Eukaryota</taxon>
        <taxon>Viridiplantae</taxon>
        <taxon>Streptophyta</taxon>
        <taxon>Embryophyta</taxon>
        <taxon>Tracheophyta</taxon>
        <taxon>Spermatophyta</taxon>
        <taxon>Magnoliopsida</taxon>
        <taxon>eudicotyledons</taxon>
        <taxon>Gunneridae</taxon>
        <taxon>Pentapetalae</taxon>
        <taxon>rosids</taxon>
        <taxon>malvids</taxon>
        <taxon>Sapindales</taxon>
        <taxon>Anacardiaceae</taxon>
        <taxon>Pistacia</taxon>
    </lineage>
</organism>
<evidence type="ECO:0000313" key="2">
    <source>
        <dbReference type="Proteomes" id="UP001163603"/>
    </source>
</evidence>
<name>A0ACC0XUJ9_9ROSI</name>
<sequence>MAEMESAGKPSTSMKRALLFLNVILLSIGNCGGPLVMRLYFIHGGKRIWLSSWLETAAWPFIIIPITIGYFYRRRNQSSPTNFFLMKTPLFIASAVIGVLTGFDDYLYAYGMARLPVSTSSLIIASQLAFTAAFAFLLVKQKFTCYSTNAIFLLSIGAGILALHTSSDRPANESSREYVFGFLMTVAGGGYIRAYLAAGGVDVQEGQTRNKLCSRVGDSDGDVFVCYSCVYCGNAN</sequence>
<accession>A0ACC0XUJ9</accession>
<reference evidence="2" key="1">
    <citation type="journal article" date="2023" name="G3 (Bethesda)">
        <title>Genome assembly and association tests identify interacting loci associated with vigor, precocity, and sex in interspecific pistachio rootstocks.</title>
        <authorList>
            <person name="Palmer W."/>
            <person name="Jacygrad E."/>
            <person name="Sagayaradj S."/>
            <person name="Cavanaugh K."/>
            <person name="Han R."/>
            <person name="Bertier L."/>
            <person name="Beede B."/>
            <person name="Kafkas S."/>
            <person name="Golino D."/>
            <person name="Preece J."/>
            <person name="Michelmore R."/>
        </authorList>
    </citation>
    <scope>NUCLEOTIDE SEQUENCE [LARGE SCALE GENOMIC DNA]</scope>
</reference>